<proteinExistence type="predicted"/>
<dbReference type="AlphaFoldDB" id="A0A813W4G4"/>
<reference evidence="1" key="1">
    <citation type="submission" date="2021-02" db="EMBL/GenBank/DDBJ databases">
        <authorList>
            <person name="Nowell W R."/>
        </authorList>
    </citation>
    <scope>NUCLEOTIDE SEQUENCE</scope>
    <source>
        <strain evidence="1">Ploen Becks lab</strain>
    </source>
</reference>
<protein>
    <submittedName>
        <fullName evidence="1">Uncharacterized protein</fullName>
    </submittedName>
</protein>
<keyword evidence="2" id="KW-1185">Reference proteome</keyword>
<evidence type="ECO:0000313" key="1">
    <source>
        <dbReference type="EMBL" id="CAF0846960.1"/>
    </source>
</evidence>
<evidence type="ECO:0000313" key="2">
    <source>
        <dbReference type="Proteomes" id="UP000663879"/>
    </source>
</evidence>
<dbReference type="EMBL" id="CAJNOC010001232">
    <property type="protein sequence ID" value="CAF0846960.1"/>
    <property type="molecule type" value="Genomic_DNA"/>
</dbReference>
<sequence>MTKRRNQRRGISKCKRLEKLFQANVLLANNIDVLTKQLVLLKKIVIDISPNGILPNHIKALYDKIDQ</sequence>
<dbReference type="Proteomes" id="UP000663879">
    <property type="component" value="Unassembled WGS sequence"/>
</dbReference>
<gene>
    <name evidence="1" type="ORF">OXX778_LOCUS8749</name>
</gene>
<organism evidence="1 2">
    <name type="scientific">Brachionus calyciflorus</name>
    <dbReference type="NCBI Taxonomy" id="104777"/>
    <lineage>
        <taxon>Eukaryota</taxon>
        <taxon>Metazoa</taxon>
        <taxon>Spiralia</taxon>
        <taxon>Gnathifera</taxon>
        <taxon>Rotifera</taxon>
        <taxon>Eurotatoria</taxon>
        <taxon>Monogononta</taxon>
        <taxon>Pseudotrocha</taxon>
        <taxon>Ploima</taxon>
        <taxon>Brachionidae</taxon>
        <taxon>Brachionus</taxon>
    </lineage>
</organism>
<accession>A0A813W4G4</accession>
<name>A0A813W4G4_9BILA</name>
<comment type="caution">
    <text evidence="1">The sequence shown here is derived from an EMBL/GenBank/DDBJ whole genome shotgun (WGS) entry which is preliminary data.</text>
</comment>